<evidence type="ECO:0000313" key="3">
    <source>
        <dbReference type="Proteomes" id="UP000664132"/>
    </source>
</evidence>
<accession>A0A8H8BUE7</accession>
<keyword evidence="3" id="KW-1185">Reference proteome</keyword>
<gene>
    <name evidence="2" type="ORF">IFR04_002785</name>
</gene>
<protein>
    <submittedName>
        <fullName evidence="2">Uncharacterized protein</fullName>
    </submittedName>
</protein>
<feature type="compositionally biased region" description="Polar residues" evidence="1">
    <location>
        <begin position="177"/>
        <end position="196"/>
    </location>
</feature>
<proteinExistence type="predicted"/>
<organism evidence="2 3">
    <name type="scientific">Cadophora malorum</name>
    <dbReference type="NCBI Taxonomy" id="108018"/>
    <lineage>
        <taxon>Eukaryota</taxon>
        <taxon>Fungi</taxon>
        <taxon>Dikarya</taxon>
        <taxon>Ascomycota</taxon>
        <taxon>Pezizomycotina</taxon>
        <taxon>Leotiomycetes</taxon>
        <taxon>Helotiales</taxon>
        <taxon>Ploettnerulaceae</taxon>
        <taxon>Cadophora</taxon>
    </lineage>
</organism>
<dbReference type="AlphaFoldDB" id="A0A8H8BUE7"/>
<sequence>MAWNPTITKSASRILDFNWLTPLSPAGRNPWNAFSIKYRDARVYSISAMRWLETNPSNFPLRKVFEQRWEERTDPFWWSAIAYKHLESKRVVRSYAARKLRMAFTESLKKKGFAPDGNALAGVEAGPLTGTAQLTPNEVILKTRLSDLVVQTDAALEAVLKIREKGLKKKAGGPPQGRQQSPRNTPKISRGNTPGFTITRKKM</sequence>
<evidence type="ECO:0000313" key="2">
    <source>
        <dbReference type="EMBL" id="KAG4424089.1"/>
    </source>
</evidence>
<dbReference type="Proteomes" id="UP000664132">
    <property type="component" value="Unassembled WGS sequence"/>
</dbReference>
<comment type="caution">
    <text evidence="2">The sequence shown here is derived from an EMBL/GenBank/DDBJ whole genome shotgun (WGS) entry which is preliminary data.</text>
</comment>
<name>A0A8H8BUE7_9HELO</name>
<feature type="region of interest" description="Disordered" evidence="1">
    <location>
        <begin position="166"/>
        <end position="203"/>
    </location>
</feature>
<dbReference type="EMBL" id="JAFJYH010000025">
    <property type="protein sequence ID" value="KAG4424089.1"/>
    <property type="molecule type" value="Genomic_DNA"/>
</dbReference>
<reference evidence="2" key="1">
    <citation type="submission" date="2021-02" db="EMBL/GenBank/DDBJ databases">
        <title>Genome sequence Cadophora malorum strain M34.</title>
        <authorList>
            <person name="Stefanovic E."/>
            <person name="Vu D."/>
            <person name="Scully C."/>
            <person name="Dijksterhuis J."/>
            <person name="Roader J."/>
            <person name="Houbraken J."/>
        </authorList>
    </citation>
    <scope>NUCLEOTIDE SEQUENCE</scope>
    <source>
        <strain evidence="2">M34</strain>
    </source>
</reference>
<evidence type="ECO:0000256" key="1">
    <source>
        <dbReference type="SAM" id="MobiDB-lite"/>
    </source>
</evidence>
<dbReference type="OrthoDB" id="5238363at2759"/>